<keyword evidence="15" id="KW-1185">Reference proteome</keyword>
<dbReference type="Gene3D" id="1.10.10.60">
    <property type="entry name" value="Homeodomain-like"/>
    <property type="match status" value="1"/>
</dbReference>
<evidence type="ECO:0000256" key="8">
    <source>
        <dbReference type="ARBA" id="ARBA00023125"/>
    </source>
</evidence>
<dbReference type="KEGG" id="ttu:TERTU_1521"/>
<dbReference type="InterPro" id="IPR029016">
    <property type="entry name" value="GAF-like_dom_sf"/>
</dbReference>
<dbReference type="Proteomes" id="UP000009080">
    <property type="component" value="Chromosome"/>
</dbReference>
<organism evidence="14 15">
    <name type="scientific">Teredinibacter turnerae (strain ATCC 39867 / T7901)</name>
    <dbReference type="NCBI Taxonomy" id="377629"/>
    <lineage>
        <taxon>Bacteria</taxon>
        <taxon>Pseudomonadati</taxon>
        <taxon>Pseudomonadota</taxon>
        <taxon>Gammaproteobacteria</taxon>
        <taxon>Cellvibrionales</taxon>
        <taxon>Cellvibrionaceae</taxon>
        <taxon>Teredinibacter</taxon>
    </lineage>
</organism>
<evidence type="ECO:0000256" key="11">
    <source>
        <dbReference type="ARBA" id="ARBA00023231"/>
    </source>
</evidence>
<dbReference type="InterPro" id="IPR025662">
    <property type="entry name" value="Sigma_54_int_dom_ATP-bd_1"/>
</dbReference>
<keyword evidence="7 12" id="KW-0805">Transcription regulation</keyword>
<keyword evidence="6 12" id="KW-0902">Two-component regulatory system</keyword>
<dbReference type="CDD" id="cd00009">
    <property type="entry name" value="AAA"/>
    <property type="match status" value="1"/>
</dbReference>
<dbReference type="GO" id="GO:0043565">
    <property type="term" value="F:sequence-specific DNA binding"/>
    <property type="evidence" value="ECO:0007669"/>
    <property type="project" value="InterPro"/>
</dbReference>
<dbReference type="PANTHER" id="PTHR32071:SF117">
    <property type="entry name" value="PTS-DEPENDENT DIHYDROXYACETONE KINASE OPERON REGULATORY PROTEIN-RELATED"/>
    <property type="match status" value="1"/>
</dbReference>
<evidence type="ECO:0000256" key="2">
    <source>
        <dbReference type="ARBA" id="ARBA00011135"/>
    </source>
</evidence>
<feature type="domain" description="Sigma-54 factor interaction" evidence="13">
    <location>
        <begin position="215"/>
        <end position="443"/>
    </location>
</feature>
<dbReference type="InterPro" id="IPR003593">
    <property type="entry name" value="AAA+_ATPase"/>
</dbReference>
<protein>
    <recommendedName>
        <fullName evidence="3 12">Nif-specific regulatory protein</fullName>
    </recommendedName>
</protein>
<evidence type="ECO:0000256" key="12">
    <source>
        <dbReference type="RuleBase" id="RU368029"/>
    </source>
</evidence>
<keyword evidence="10 12" id="KW-0804">Transcription</keyword>
<gene>
    <name evidence="14" type="primary">nifA</name>
    <name evidence="14" type="ordered locus">TERTU_1521</name>
</gene>
<evidence type="ECO:0000259" key="13">
    <source>
        <dbReference type="PROSITE" id="PS50045"/>
    </source>
</evidence>
<evidence type="ECO:0000256" key="7">
    <source>
        <dbReference type="ARBA" id="ARBA00023015"/>
    </source>
</evidence>
<keyword evidence="11 12" id="KW-0535">Nitrogen fixation</keyword>
<comment type="subunit">
    <text evidence="2 12">Interacts with sigma-54.</text>
</comment>
<dbReference type="GO" id="GO:0009399">
    <property type="term" value="P:nitrogen fixation"/>
    <property type="evidence" value="ECO:0007669"/>
    <property type="project" value="UniProtKB-UniRule"/>
</dbReference>
<dbReference type="GO" id="GO:0005524">
    <property type="term" value="F:ATP binding"/>
    <property type="evidence" value="ECO:0007669"/>
    <property type="project" value="UniProtKB-KW"/>
</dbReference>
<dbReference type="FunFam" id="3.40.50.300:FF:000006">
    <property type="entry name" value="DNA-binding transcriptional regulator NtrC"/>
    <property type="match status" value="1"/>
</dbReference>
<dbReference type="InterPro" id="IPR002197">
    <property type="entry name" value="HTH_Fis"/>
</dbReference>
<keyword evidence="5" id="KW-0067">ATP-binding</keyword>
<evidence type="ECO:0000256" key="3">
    <source>
        <dbReference type="ARBA" id="ARBA00015308"/>
    </source>
</evidence>
<dbReference type="Gene3D" id="3.40.50.300">
    <property type="entry name" value="P-loop containing nucleotide triphosphate hydrolases"/>
    <property type="match status" value="1"/>
</dbReference>
<dbReference type="PROSITE" id="PS00676">
    <property type="entry name" value="SIGMA54_INTERACT_2"/>
    <property type="match status" value="1"/>
</dbReference>
<dbReference type="AlphaFoldDB" id="C5BT95"/>
<reference evidence="14 15" key="1">
    <citation type="journal article" date="2009" name="PLoS ONE">
        <title>The complete genome of Teredinibacter turnerae T7901: an intracellular endosymbiont of marine wood-boring bivalves (shipworms).</title>
        <authorList>
            <person name="Yang J.C."/>
            <person name="Madupu R."/>
            <person name="Durkin A.S."/>
            <person name="Ekborg N.A."/>
            <person name="Pedamallu C.S."/>
            <person name="Hostetler J.B."/>
            <person name="Radune D."/>
            <person name="Toms B.S."/>
            <person name="Henrissat B."/>
            <person name="Coutinho P.M."/>
            <person name="Schwarz S."/>
            <person name="Field L."/>
            <person name="Trindade-Silva A.E."/>
            <person name="Soares C.A.G."/>
            <person name="Elshahawi S."/>
            <person name="Hanora A."/>
            <person name="Schmidt E.W."/>
            <person name="Haygood M.G."/>
            <person name="Posfai J."/>
            <person name="Benner J."/>
            <person name="Madinger C."/>
            <person name="Nove J."/>
            <person name="Anton B."/>
            <person name="Chaudhary K."/>
            <person name="Foster J."/>
            <person name="Holman A."/>
            <person name="Kumar S."/>
            <person name="Lessard P.A."/>
            <person name="Luyten Y.A."/>
            <person name="Slatko B."/>
            <person name="Wood N."/>
            <person name="Wu B."/>
            <person name="Teplitski M."/>
            <person name="Mougous J.D."/>
            <person name="Ward N."/>
            <person name="Eisen J.A."/>
            <person name="Badger J.H."/>
            <person name="Distel D.L."/>
        </authorList>
    </citation>
    <scope>NUCLEOTIDE SEQUENCE [LARGE SCALE GENOMIC DNA]</scope>
    <source>
        <strain evidence="15">ATCC 39867 / T7901</strain>
    </source>
</reference>
<dbReference type="NCBIfam" id="TIGR01817">
    <property type="entry name" value="nifA"/>
    <property type="match status" value="1"/>
</dbReference>
<dbReference type="InterPro" id="IPR058031">
    <property type="entry name" value="AAA_lid_NorR"/>
</dbReference>
<keyword evidence="8 12" id="KW-0238">DNA-binding</keyword>
<evidence type="ECO:0000256" key="6">
    <source>
        <dbReference type="ARBA" id="ARBA00023012"/>
    </source>
</evidence>
<dbReference type="Pfam" id="PF01590">
    <property type="entry name" value="GAF"/>
    <property type="match status" value="1"/>
</dbReference>
<dbReference type="Pfam" id="PF02954">
    <property type="entry name" value="HTH_8"/>
    <property type="match status" value="1"/>
</dbReference>
<dbReference type="InterPro" id="IPR025943">
    <property type="entry name" value="Sigma_54_int_dom_ATP-bd_2"/>
</dbReference>
<dbReference type="InterPro" id="IPR027417">
    <property type="entry name" value="P-loop_NTPase"/>
</dbReference>
<evidence type="ECO:0000256" key="5">
    <source>
        <dbReference type="ARBA" id="ARBA00022840"/>
    </source>
</evidence>
<dbReference type="InterPro" id="IPR009057">
    <property type="entry name" value="Homeodomain-like_sf"/>
</dbReference>
<evidence type="ECO:0000313" key="15">
    <source>
        <dbReference type="Proteomes" id="UP000009080"/>
    </source>
</evidence>
<evidence type="ECO:0000313" key="14">
    <source>
        <dbReference type="EMBL" id="ACR14572.1"/>
    </source>
</evidence>
<dbReference type="Pfam" id="PF25601">
    <property type="entry name" value="AAA_lid_14"/>
    <property type="match status" value="1"/>
</dbReference>
<dbReference type="Gene3D" id="1.10.8.60">
    <property type="match status" value="1"/>
</dbReference>
<dbReference type="SMART" id="SM00065">
    <property type="entry name" value="GAF"/>
    <property type="match status" value="1"/>
</dbReference>
<accession>C5BT95</accession>
<dbReference type="InterPro" id="IPR002078">
    <property type="entry name" value="Sigma_54_int"/>
</dbReference>
<proteinExistence type="predicted"/>
<dbReference type="PRINTS" id="PR01590">
    <property type="entry name" value="HTHFIS"/>
</dbReference>
<dbReference type="PANTHER" id="PTHR32071">
    <property type="entry name" value="TRANSCRIPTIONAL REGULATORY PROTEIN"/>
    <property type="match status" value="1"/>
</dbReference>
<keyword evidence="4" id="KW-0547">Nucleotide-binding</keyword>
<dbReference type="PROSITE" id="PS00688">
    <property type="entry name" value="SIGMA54_INTERACT_3"/>
    <property type="match status" value="1"/>
</dbReference>
<dbReference type="SUPFAM" id="SSF52540">
    <property type="entry name" value="P-loop containing nucleoside triphosphate hydrolases"/>
    <property type="match status" value="1"/>
</dbReference>
<dbReference type="InterPro" id="IPR010113">
    <property type="entry name" value="Nif-specific_regulatory_prot"/>
</dbReference>
<dbReference type="GO" id="GO:0003700">
    <property type="term" value="F:DNA-binding transcription factor activity"/>
    <property type="evidence" value="ECO:0007669"/>
    <property type="project" value="UniProtKB-UniRule"/>
</dbReference>
<dbReference type="GO" id="GO:0000160">
    <property type="term" value="P:phosphorelay signal transduction system"/>
    <property type="evidence" value="ECO:0007669"/>
    <property type="project" value="UniProtKB-UniRule"/>
</dbReference>
<evidence type="ECO:0000256" key="9">
    <source>
        <dbReference type="ARBA" id="ARBA00023159"/>
    </source>
</evidence>
<dbReference type="Gene3D" id="3.30.450.40">
    <property type="match status" value="1"/>
</dbReference>
<dbReference type="STRING" id="377629.TERTU_1521"/>
<evidence type="ECO:0000256" key="10">
    <source>
        <dbReference type="ARBA" id="ARBA00023163"/>
    </source>
</evidence>
<evidence type="ECO:0000256" key="1">
    <source>
        <dbReference type="ARBA" id="ARBA00002167"/>
    </source>
</evidence>
<dbReference type="InterPro" id="IPR003018">
    <property type="entry name" value="GAF"/>
</dbReference>
<dbReference type="Pfam" id="PF00158">
    <property type="entry name" value="Sigma54_activat"/>
    <property type="match status" value="1"/>
</dbReference>
<sequence>MLKMNTKNSVLSPPKSVTRTELLEKEMLAVSSISQIICHSDNIEKTFQEVLQVLHEVAGMQHGLISISDPEYSAVQVSAIYSGDGDNVKVGNVKYRSGEGIIGRILSHGNPIVLGRISAEPNFLDRLALYDFELPFIGVPIENNEGLIIGVLAAQPDTPADDLLNERTRFMETVAHLLSQTVRLLINVELGEEIASERDELRREVRGKFGFENMVIGHTSSMRRVFDQARRVAKWDSTVLVLGESGTGKELISSAIHYNSPRAKQPYVRLNCAALPETLLESELFGHEKGAFTGAIKQRKGRFEQAHGGTLFLDEIGEISPMFQAKLLRILQEGEFERVGGTQTIRVDLRIVAATNRNLEAEVEKGKFREDLYYRLNVMTIKIPPLRERRADIPELAEFLLSKLSDKQNRTLTLTNRAIGMLMNYSWPGNVRELENCLERASIMSEDGSVDCDAISMTGLNQEVNPHPSHINIPPTDLTDENLDEREKVIAALEQAGWVQAKAARLLGMTPRQIAYRIQTLNINVRKI</sequence>
<dbReference type="SUPFAM" id="SSF46689">
    <property type="entry name" value="Homeodomain-like"/>
    <property type="match status" value="1"/>
</dbReference>
<dbReference type="SMART" id="SM00382">
    <property type="entry name" value="AAA"/>
    <property type="match status" value="1"/>
</dbReference>
<evidence type="ECO:0000256" key="4">
    <source>
        <dbReference type="ARBA" id="ARBA00022741"/>
    </source>
</evidence>
<dbReference type="eggNOG" id="COG3604">
    <property type="taxonomic scope" value="Bacteria"/>
</dbReference>
<comment type="function">
    <text evidence="1 12">Required for activation of most nif operons, which are directly involved in nitrogen fixation.</text>
</comment>
<dbReference type="EMBL" id="CP001614">
    <property type="protein sequence ID" value="ACR14572.1"/>
    <property type="molecule type" value="Genomic_DNA"/>
</dbReference>
<dbReference type="HOGENOM" id="CLU_000445_95_2_6"/>
<dbReference type="PROSITE" id="PS50045">
    <property type="entry name" value="SIGMA54_INTERACT_4"/>
    <property type="match status" value="1"/>
</dbReference>
<dbReference type="SUPFAM" id="SSF55781">
    <property type="entry name" value="GAF domain-like"/>
    <property type="match status" value="1"/>
</dbReference>
<name>C5BT95_TERTT</name>
<dbReference type="PROSITE" id="PS00675">
    <property type="entry name" value="SIGMA54_INTERACT_1"/>
    <property type="match status" value="1"/>
</dbReference>
<dbReference type="InterPro" id="IPR025944">
    <property type="entry name" value="Sigma_54_int_dom_CS"/>
</dbReference>
<keyword evidence="9 12" id="KW-0010">Activator</keyword>